<evidence type="ECO:0000256" key="2">
    <source>
        <dbReference type="ARBA" id="ARBA00023125"/>
    </source>
</evidence>
<gene>
    <name evidence="6" type="ORF">LCIT_00200</name>
</gene>
<keyword evidence="2 4" id="KW-0238">DNA-binding</keyword>
<evidence type="ECO:0000313" key="6">
    <source>
        <dbReference type="EMBL" id="GDZ82778.1"/>
    </source>
</evidence>
<keyword evidence="3" id="KW-0804">Transcription</keyword>
<dbReference type="PROSITE" id="PS50977">
    <property type="entry name" value="HTH_TETR_2"/>
    <property type="match status" value="1"/>
</dbReference>
<evidence type="ECO:0000259" key="5">
    <source>
        <dbReference type="PROSITE" id="PS50977"/>
    </source>
</evidence>
<evidence type="ECO:0000256" key="1">
    <source>
        <dbReference type="ARBA" id="ARBA00023015"/>
    </source>
</evidence>
<dbReference type="Pfam" id="PF16859">
    <property type="entry name" value="TetR_C_11"/>
    <property type="match status" value="1"/>
</dbReference>
<comment type="caution">
    <text evidence="6">The sequence shown here is derived from an EMBL/GenBank/DDBJ whole genome shotgun (WGS) entry which is preliminary data.</text>
</comment>
<evidence type="ECO:0000256" key="3">
    <source>
        <dbReference type="ARBA" id="ARBA00023163"/>
    </source>
</evidence>
<accession>A0A5A5TXG7</accession>
<dbReference type="GO" id="GO:0000976">
    <property type="term" value="F:transcription cis-regulatory region binding"/>
    <property type="evidence" value="ECO:0007669"/>
    <property type="project" value="TreeGrafter"/>
</dbReference>
<dbReference type="InterPro" id="IPR011075">
    <property type="entry name" value="TetR_C"/>
</dbReference>
<evidence type="ECO:0000313" key="7">
    <source>
        <dbReference type="Proteomes" id="UP000323274"/>
    </source>
</evidence>
<feature type="domain" description="HTH tetR-type" evidence="5">
    <location>
        <begin position="17"/>
        <end position="77"/>
    </location>
</feature>
<dbReference type="GO" id="GO:0003700">
    <property type="term" value="F:DNA-binding transcription factor activity"/>
    <property type="evidence" value="ECO:0007669"/>
    <property type="project" value="TreeGrafter"/>
</dbReference>
<dbReference type="InterPro" id="IPR036271">
    <property type="entry name" value="Tet_transcr_reg_TetR-rel_C_sf"/>
</dbReference>
<dbReference type="SUPFAM" id="SSF48498">
    <property type="entry name" value="Tetracyclin repressor-like, C-terminal domain"/>
    <property type="match status" value="1"/>
</dbReference>
<dbReference type="InterPro" id="IPR009057">
    <property type="entry name" value="Homeodomain-like_sf"/>
</dbReference>
<feature type="DNA-binding region" description="H-T-H motif" evidence="4">
    <location>
        <begin position="40"/>
        <end position="59"/>
    </location>
</feature>
<proteinExistence type="predicted"/>
<dbReference type="Pfam" id="PF00440">
    <property type="entry name" value="TetR_N"/>
    <property type="match status" value="1"/>
</dbReference>
<dbReference type="Gene3D" id="1.10.357.10">
    <property type="entry name" value="Tetracycline Repressor, domain 2"/>
    <property type="match status" value="1"/>
</dbReference>
<dbReference type="PANTHER" id="PTHR30055">
    <property type="entry name" value="HTH-TYPE TRANSCRIPTIONAL REGULATOR RUTR"/>
    <property type="match status" value="1"/>
</dbReference>
<dbReference type="EMBL" id="BJJW01000001">
    <property type="protein sequence ID" value="GDZ82778.1"/>
    <property type="molecule type" value="Genomic_DNA"/>
</dbReference>
<dbReference type="AlphaFoldDB" id="A0A5A5TXG7"/>
<protein>
    <submittedName>
        <fullName evidence="6">TetR family transcriptional regulator</fullName>
    </submittedName>
</protein>
<keyword evidence="1" id="KW-0805">Transcription regulation</keyword>
<dbReference type="Gene3D" id="1.10.10.60">
    <property type="entry name" value="Homeodomain-like"/>
    <property type="match status" value="1"/>
</dbReference>
<dbReference type="InterPro" id="IPR050109">
    <property type="entry name" value="HTH-type_TetR-like_transc_reg"/>
</dbReference>
<evidence type="ECO:0000256" key="4">
    <source>
        <dbReference type="PROSITE-ProRule" id="PRU00335"/>
    </source>
</evidence>
<dbReference type="PANTHER" id="PTHR30055:SF148">
    <property type="entry name" value="TETR-FAMILY TRANSCRIPTIONAL REGULATOR"/>
    <property type="match status" value="1"/>
</dbReference>
<reference evidence="6 7" key="1">
    <citation type="submission" date="2019-04" db="EMBL/GenBank/DDBJ databases">
        <title>A pseudo-fructophilic Leuconostoc citreum strain F192-5 isolated from peel of satsuma mandarin: the first report for isolation and characterization of strain-dependent fructophilic-like characteristics.</title>
        <authorList>
            <person name="Maeno S."/>
            <person name="Tanizawa Y."/>
            <person name="Kajikawa A."/>
            <person name="Kanesaki Y."/>
            <person name="Kubota E."/>
            <person name="Arita M."/>
            <person name="Leon D."/>
            <person name="Endo A."/>
        </authorList>
    </citation>
    <scope>NUCLEOTIDE SEQUENCE [LARGE SCALE GENOMIC DNA]</scope>
    <source>
        <strain evidence="6 7">F192-5</strain>
    </source>
</reference>
<dbReference type="GeneID" id="61102747"/>
<name>A0A5A5TXG7_LEUCI</name>
<sequence length="194" mass="21960">MNNLNTNMTHAGRPRDEAAKSAIMTATMTLLKDFKFANLTIERIAKEAGVGKATIYRWWGSKENLLLETFLDTADDHVVFNQEAPLLDDFKQVIVELTVVLDSALGRALITAILEDRDLLDQFHQRFFEPRRQQASQLLRRGIDDGLIKADINIDVVLDMLFGDVYMNVFFYGKALDTASIDVILTSFMKGIMI</sequence>
<dbReference type="InterPro" id="IPR001647">
    <property type="entry name" value="HTH_TetR"/>
</dbReference>
<dbReference type="RefSeq" id="WP_004904292.1">
    <property type="nucleotide sequence ID" value="NZ_BJJW01000001.1"/>
</dbReference>
<dbReference type="SUPFAM" id="SSF46689">
    <property type="entry name" value="Homeodomain-like"/>
    <property type="match status" value="1"/>
</dbReference>
<dbReference type="Proteomes" id="UP000323274">
    <property type="component" value="Unassembled WGS sequence"/>
</dbReference>
<organism evidence="6 7">
    <name type="scientific">Leuconostoc citreum</name>
    <dbReference type="NCBI Taxonomy" id="33964"/>
    <lineage>
        <taxon>Bacteria</taxon>
        <taxon>Bacillati</taxon>
        <taxon>Bacillota</taxon>
        <taxon>Bacilli</taxon>
        <taxon>Lactobacillales</taxon>
        <taxon>Lactobacillaceae</taxon>
        <taxon>Leuconostoc</taxon>
    </lineage>
</organism>